<accession>A0ABV2B3P4</accession>
<evidence type="ECO:0000256" key="11">
    <source>
        <dbReference type="SAM" id="MobiDB-lite"/>
    </source>
</evidence>
<keyword evidence="7" id="KW-0653">Protein transport</keyword>
<feature type="domain" description="NolW-like" evidence="14">
    <location>
        <begin position="133"/>
        <end position="194"/>
    </location>
</feature>
<keyword evidence="3 10" id="KW-0813">Transport</keyword>
<evidence type="ECO:0000256" key="1">
    <source>
        <dbReference type="ARBA" id="ARBA00004442"/>
    </source>
</evidence>
<keyword evidence="8" id="KW-0472">Membrane</keyword>
<name>A0ABV2B3P4_9GAMM</name>
<evidence type="ECO:0000256" key="7">
    <source>
        <dbReference type="ARBA" id="ARBA00022927"/>
    </source>
</evidence>
<dbReference type="PRINTS" id="PR00811">
    <property type="entry name" value="BCTERIALGSPD"/>
</dbReference>
<dbReference type="Gene3D" id="3.30.1370.120">
    <property type="match status" value="3"/>
</dbReference>
<dbReference type="PANTHER" id="PTHR30332:SF24">
    <property type="entry name" value="SECRETIN GSPD-RELATED"/>
    <property type="match status" value="1"/>
</dbReference>
<evidence type="ECO:0000313" key="17">
    <source>
        <dbReference type="Proteomes" id="UP001460888"/>
    </source>
</evidence>
<evidence type="ECO:0000256" key="8">
    <source>
        <dbReference type="ARBA" id="ARBA00023136"/>
    </source>
</evidence>
<keyword evidence="4" id="KW-1134">Transmembrane beta strand</keyword>
<feature type="chain" id="PRO_5045453766" evidence="12">
    <location>
        <begin position="26"/>
        <end position="692"/>
    </location>
</feature>
<feature type="signal peptide" evidence="12">
    <location>
        <begin position="1"/>
        <end position="25"/>
    </location>
</feature>
<proteinExistence type="inferred from homology"/>
<evidence type="ECO:0000256" key="4">
    <source>
        <dbReference type="ARBA" id="ARBA00022452"/>
    </source>
</evidence>
<reference evidence="16 17" key="1">
    <citation type="submission" date="2013-03" db="EMBL/GenBank/DDBJ databases">
        <title>Salinisphaera dokdonensis CL-ES53 Genome Sequencing.</title>
        <authorList>
            <person name="Li C."/>
            <person name="Lai Q."/>
            <person name="Shao Z."/>
        </authorList>
    </citation>
    <scope>NUCLEOTIDE SEQUENCE [LARGE SCALE GENOMIC DNA]</scope>
    <source>
        <strain evidence="16 17">CL-ES53</strain>
    </source>
</reference>
<protein>
    <submittedName>
        <fullName evidence="16">General secretion pathway protein D</fullName>
    </submittedName>
</protein>
<dbReference type="InterPro" id="IPR050810">
    <property type="entry name" value="Bact_Secretion_Sys_Channel"/>
</dbReference>
<feature type="domain" description="NolW-like" evidence="14">
    <location>
        <begin position="269"/>
        <end position="358"/>
    </location>
</feature>
<feature type="region of interest" description="Disordered" evidence="11">
    <location>
        <begin position="293"/>
        <end position="322"/>
    </location>
</feature>
<dbReference type="InterPro" id="IPR013356">
    <property type="entry name" value="T2SS_GspD"/>
</dbReference>
<evidence type="ECO:0000256" key="5">
    <source>
        <dbReference type="ARBA" id="ARBA00022692"/>
    </source>
</evidence>
<evidence type="ECO:0000259" key="15">
    <source>
        <dbReference type="Pfam" id="PF21305"/>
    </source>
</evidence>
<dbReference type="InterPro" id="IPR005644">
    <property type="entry name" value="NolW-like"/>
</dbReference>
<evidence type="ECO:0000256" key="9">
    <source>
        <dbReference type="ARBA" id="ARBA00023237"/>
    </source>
</evidence>
<dbReference type="Pfam" id="PF21305">
    <property type="entry name" value="type_II_gspD_N0"/>
    <property type="match status" value="1"/>
</dbReference>
<keyword evidence="9" id="KW-0998">Cell outer membrane</keyword>
<dbReference type="InterPro" id="IPR049371">
    <property type="entry name" value="GspD-like_N0"/>
</dbReference>
<dbReference type="Pfam" id="PF00263">
    <property type="entry name" value="Secretin"/>
    <property type="match status" value="1"/>
</dbReference>
<dbReference type="Proteomes" id="UP001460888">
    <property type="component" value="Unassembled WGS sequence"/>
</dbReference>
<feature type="compositionally biased region" description="Gly residues" evidence="11">
    <location>
        <begin position="295"/>
        <end position="308"/>
    </location>
</feature>
<dbReference type="InterPro" id="IPR001775">
    <property type="entry name" value="GspD/PilQ"/>
</dbReference>
<feature type="region of interest" description="Disordered" evidence="11">
    <location>
        <begin position="643"/>
        <end position="692"/>
    </location>
</feature>
<dbReference type="InterPro" id="IPR038591">
    <property type="entry name" value="NolW-like_sf"/>
</dbReference>
<organism evidence="16 17">
    <name type="scientific">Salinisphaera dokdonensis CL-ES53</name>
    <dbReference type="NCBI Taxonomy" id="1304272"/>
    <lineage>
        <taxon>Bacteria</taxon>
        <taxon>Pseudomonadati</taxon>
        <taxon>Pseudomonadota</taxon>
        <taxon>Gammaproteobacteria</taxon>
        <taxon>Salinisphaerales</taxon>
        <taxon>Salinisphaeraceae</taxon>
        <taxon>Salinisphaera</taxon>
    </lineage>
</organism>
<sequence length="692" mass="73107">MTAIALRRFFCLLAISLFAATAATAQNGNSDQGDAFTLNLKDADITTLIATVSEVTGRNFVVDPRVKGDVTVLSTDPMTPSQLYETFLSVLEVHGFAAVPSGEVTKIIPQINAKQDGGFGRRSGNATREDIVTRVISVDNVPADQLVPILRPLVPQYGHLAAYSASNTLVISDRAANAQRMADIVAKIDRNGLQDVESIRLQYASASEVAQVVEQLKSGASGNAAAGNFSIIPDERTNSVIISGGRQERLRLRAIIADLDTETEQTGGTQVVYLDYADAEAIAPVLQNYAEGSGATSGGASSGGGNGSAGAARRPGGGANGVSVIAEPGSNALVVTAPADTMRQIKQVIEQLDIRRGQVLVEAIIAEISLSRSRQLGVNVAAFNNNGPAAASILDQDTLNAVPSLAMDGTPLSLIQQGLNVALGDVDGSGTGFAVLVNALSGNTNTNVLSTPSLITRDNEEAEIKVGQEVPFVTGNFTSGTTGGGTNGLTNPFQTIERKDVGLTLAFTPQISAGDTIQLTIDQEISSIAQGSSQTGAVDLITNNRTLTTSVEVENGQILVLGGLIDDQVTESEQKVPLLGDIPLLGALFTFRNVQKNKRNLLNFIRPTILRGGGEADYYTRKKYNYIRSLQEQQAETSIPLMGEEQRPQLPPINQYDDSDSFSEDSGVSNDESTQRDSDPDVRSGKRRGDQF</sequence>
<comment type="similarity">
    <text evidence="2">Belongs to the bacterial secretin family. GSP D subfamily.</text>
</comment>
<evidence type="ECO:0000256" key="6">
    <source>
        <dbReference type="ARBA" id="ARBA00022729"/>
    </source>
</evidence>
<evidence type="ECO:0000256" key="12">
    <source>
        <dbReference type="SAM" id="SignalP"/>
    </source>
</evidence>
<evidence type="ECO:0000259" key="14">
    <source>
        <dbReference type="Pfam" id="PF03958"/>
    </source>
</evidence>
<dbReference type="Pfam" id="PF03958">
    <property type="entry name" value="Secretin_N"/>
    <property type="match status" value="3"/>
</dbReference>
<evidence type="ECO:0000259" key="13">
    <source>
        <dbReference type="Pfam" id="PF00263"/>
    </source>
</evidence>
<feature type="domain" description="GspD-like N0" evidence="15">
    <location>
        <begin position="38"/>
        <end position="107"/>
    </location>
</feature>
<keyword evidence="5" id="KW-0812">Transmembrane</keyword>
<comment type="caution">
    <text evidence="16">The sequence shown here is derived from an EMBL/GenBank/DDBJ whole genome shotgun (WGS) entry which is preliminary data.</text>
</comment>
<keyword evidence="6 12" id="KW-0732">Signal</keyword>
<dbReference type="InterPro" id="IPR004846">
    <property type="entry name" value="T2SS/T3SS_dom"/>
</dbReference>
<dbReference type="RefSeq" id="WP_353112787.1">
    <property type="nucleotide sequence ID" value="NZ_APND01000005.1"/>
</dbReference>
<keyword evidence="17" id="KW-1185">Reference proteome</keyword>
<evidence type="ECO:0000256" key="10">
    <source>
        <dbReference type="RuleBase" id="RU004004"/>
    </source>
</evidence>
<dbReference type="NCBIfam" id="TIGR02517">
    <property type="entry name" value="type_II_gspD"/>
    <property type="match status" value="1"/>
</dbReference>
<dbReference type="EMBL" id="APND01000005">
    <property type="protein sequence ID" value="MES1930514.1"/>
    <property type="molecule type" value="Genomic_DNA"/>
</dbReference>
<feature type="domain" description="NolW-like" evidence="14">
    <location>
        <begin position="196"/>
        <end position="265"/>
    </location>
</feature>
<feature type="compositionally biased region" description="Basic and acidic residues" evidence="11">
    <location>
        <begin position="673"/>
        <end position="692"/>
    </location>
</feature>
<evidence type="ECO:0000313" key="16">
    <source>
        <dbReference type="EMBL" id="MES1930514.1"/>
    </source>
</evidence>
<evidence type="ECO:0000256" key="2">
    <source>
        <dbReference type="ARBA" id="ARBA00006980"/>
    </source>
</evidence>
<comment type="subcellular location">
    <subcellularLocation>
        <location evidence="1 10">Cell outer membrane</location>
    </subcellularLocation>
</comment>
<gene>
    <name evidence="16" type="ORF">SADO_14729</name>
</gene>
<evidence type="ECO:0000256" key="3">
    <source>
        <dbReference type="ARBA" id="ARBA00022448"/>
    </source>
</evidence>
<dbReference type="PANTHER" id="PTHR30332">
    <property type="entry name" value="PROBABLE GENERAL SECRETION PATHWAY PROTEIN D"/>
    <property type="match status" value="1"/>
</dbReference>
<feature type="domain" description="Type II/III secretion system secretin-like" evidence="13">
    <location>
        <begin position="439"/>
        <end position="611"/>
    </location>
</feature>